<proteinExistence type="inferred from homology"/>
<evidence type="ECO:0000256" key="2">
    <source>
        <dbReference type="ARBA" id="ARBA00009191"/>
    </source>
</evidence>
<reference evidence="6 7" key="1">
    <citation type="submission" date="2018-10" db="EMBL/GenBank/DDBJ databases">
        <title>A high-quality apple genome assembly.</title>
        <authorList>
            <person name="Hu J."/>
        </authorList>
    </citation>
    <scope>NUCLEOTIDE SEQUENCE [LARGE SCALE GENOMIC DNA]</scope>
    <source>
        <strain evidence="7">cv. HFTH1</strain>
        <tissue evidence="6">Young leaf</tissue>
    </source>
</reference>
<dbReference type="SUPFAM" id="SSF63829">
    <property type="entry name" value="Calcium-dependent phosphotriesterase"/>
    <property type="match status" value="1"/>
</dbReference>
<dbReference type="Proteomes" id="UP000290289">
    <property type="component" value="Chromosome 13"/>
</dbReference>
<comment type="caution">
    <text evidence="6">The sequence shown here is derived from an EMBL/GenBank/DDBJ whole genome shotgun (WGS) entry which is preliminary data.</text>
</comment>
<organism evidence="6 7">
    <name type="scientific">Malus domestica</name>
    <name type="common">Apple</name>
    <name type="synonym">Pyrus malus</name>
    <dbReference type="NCBI Taxonomy" id="3750"/>
    <lineage>
        <taxon>Eukaryota</taxon>
        <taxon>Viridiplantae</taxon>
        <taxon>Streptophyta</taxon>
        <taxon>Embryophyta</taxon>
        <taxon>Tracheophyta</taxon>
        <taxon>Spermatophyta</taxon>
        <taxon>Magnoliopsida</taxon>
        <taxon>eudicotyledons</taxon>
        <taxon>Gunneridae</taxon>
        <taxon>Pentapetalae</taxon>
        <taxon>rosids</taxon>
        <taxon>fabids</taxon>
        <taxon>Rosales</taxon>
        <taxon>Rosaceae</taxon>
        <taxon>Amygdaloideae</taxon>
        <taxon>Maleae</taxon>
        <taxon>Malus</taxon>
    </lineage>
</organism>
<keyword evidence="4" id="KW-0325">Glycoprotein</keyword>
<dbReference type="InterPro" id="IPR018119">
    <property type="entry name" value="Strictosidine_synth_cons-reg"/>
</dbReference>
<dbReference type="STRING" id="3750.A0A498I9J5"/>
<comment type="similarity">
    <text evidence="2">Belongs to the strictosidine synthase family.</text>
</comment>
<name>A0A498I9J5_MALDO</name>
<evidence type="ECO:0000313" key="6">
    <source>
        <dbReference type="EMBL" id="RXH78667.1"/>
    </source>
</evidence>
<dbReference type="Gene3D" id="2.120.10.30">
    <property type="entry name" value="TolB, C-terminal domain"/>
    <property type="match status" value="1"/>
</dbReference>
<dbReference type="GO" id="GO:0012505">
    <property type="term" value="C:endomembrane system"/>
    <property type="evidence" value="ECO:0007669"/>
    <property type="project" value="TreeGrafter"/>
</dbReference>
<feature type="domain" description="Strictosidine synthase conserved region" evidence="5">
    <location>
        <begin position="114"/>
        <end position="163"/>
    </location>
</feature>
<dbReference type="GO" id="GO:0005773">
    <property type="term" value="C:vacuole"/>
    <property type="evidence" value="ECO:0007669"/>
    <property type="project" value="UniProtKB-SubCell"/>
</dbReference>
<evidence type="ECO:0000256" key="4">
    <source>
        <dbReference type="ARBA" id="ARBA00023180"/>
    </source>
</evidence>
<dbReference type="PANTHER" id="PTHR10426:SF21">
    <property type="entry name" value="PROTEIN STRICTOSIDINE SYNTHASE-LIKE 13"/>
    <property type="match status" value="1"/>
</dbReference>
<dbReference type="PANTHER" id="PTHR10426">
    <property type="entry name" value="STRICTOSIDINE SYNTHASE-RELATED"/>
    <property type="match status" value="1"/>
</dbReference>
<dbReference type="AlphaFoldDB" id="A0A498I9J5"/>
<gene>
    <name evidence="6" type="ORF">DVH24_002185</name>
</gene>
<evidence type="ECO:0000259" key="5">
    <source>
        <dbReference type="Pfam" id="PF03088"/>
    </source>
</evidence>
<dbReference type="EMBL" id="RDQH01000339">
    <property type="protein sequence ID" value="RXH78667.1"/>
    <property type="molecule type" value="Genomic_DNA"/>
</dbReference>
<dbReference type="Pfam" id="PF03088">
    <property type="entry name" value="Str_synth"/>
    <property type="match status" value="1"/>
</dbReference>
<dbReference type="GO" id="GO:0016787">
    <property type="term" value="F:hydrolase activity"/>
    <property type="evidence" value="ECO:0007669"/>
    <property type="project" value="TreeGrafter"/>
</dbReference>
<keyword evidence="3" id="KW-0926">Vacuole</keyword>
<dbReference type="InterPro" id="IPR011042">
    <property type="entry name" value="6-blade_b-propeller_TolB-like"/>
</dbReference>
<sequence length="164" mass="18976">MACREREIENRLEEFYVLFSSPHVFIYSNPRRISYLASNTKFNRKDLLDPEGFLIYLYLGFTQSHMSENVCAKGIDSTTNKQWKHEKKCVVGPLGGLATSLSTHVGRKPILYANDLDIHKNGSIFFTDTCKRYNRMNHFVILLEGESTSRLLRYDPPTKTTQTM</sequence>
<evidence type="ECO:0000313" key="7">
    <source>
        <dbReference type="Proteomes" id="UP000290289"/>
    </source>
</evidence>
<protein>
    <recommendedName>
        <fullName evidence="5">Strictosidine synthase conserved region domain-containing protein</fullName>
    </recommendedName>
</protein>
<accession>A0A498I9J5</accession>
<keyword evidence="7" id="KW-1185">Reference proteome</keyword>
<evidence type="ECO:0000256" key="1">
    <source>
        <dbReference type="ARBA" id="ARBA00004116"/>
    </source>
</evidence>
<comment type="subcellular location">
    <subcellularLocation>
        <location evidence="1">Vacuole</location>
    </subcellularLocation>
</comment>
<evidence type="ECO:0000256" key="3">
    <source>
        <dbReference type="ARBA" id="ARBA00022554"/>
    </source>
</evidence>